<comment type="pathway">
    <text evidence="4">Protein modification; protein ubiquitination.</text>
</comment>
<comment type="caution">
    <text evidence="14">The sequence shown here is derived from an EMBL/GenBank/DDBJ whole genome shotgun (WGS) entry which is preliminary data.</text>
</comment>
<feature type="compositionally biased region" description="Polar residues" evidence="12">
    <location>
        <begin position="49"/>
        <end position="68"/>
    </location>
</feature>
<comment type="similarity">
    <text evidence="5">Belongs to the ubiquitin conjugation factor E4 family.</text>
</comment>
<evidence type="ECO:0000256" key="2">
    <source>
        <dbReference type="ARBA" id="ARBA00004123"/>
    </source>
</evidence>
<keyword evidence="10" id="KW-0539">Nucleus</keyword>
<dbReference type="InterPro" id="IPR019474">
    <property type="entry name" value="Ub_conjug_fac_E4_core"/>
</dbReference>
<feature type="compositionally biased region" description="Low complexity" evidence="12">
    <location>
        <begin position="20"/>
        <end position="34"/>
    </location>
</feature>
<dbReference type="PANTHER" id="PTHR13931:SF2">
    <property type="entry name" value="UBIQUITIN CONJUGATION FACTOR E4 B"/>
    <property type="match status" value="1"/>
</dbReference>
<dbReference type="GO" id="GO:0000151">
    <property type="term" value="C:ubiquitin ligase complex"/>
    <property type="evidence" value="ECO:0007669"/>
    <property type="project" value="InterPro"/>
</dbReference>
<name>A0A9P4SDA5_9PEZI</name>
<evidence type="ECO:0000256" key="3">
    <source>
        <dbReference type="ARBA" id="ARBA00004496"/>
    </source>
</evidence>
<proteinExistence type="inferred from homology"/>
<dbReference type="SUPFAM" id="SSF57850">
    <property type="entry name" value="RING/U-box"/>
    <property type="match status" value="1"/>
</dbReference>
<dbReference type="CDD" id="cd16657">
    <property type="entry name" value="RING-Ubox_UBE4A"/>
    <property type="match status" value="1"/>
</dbReference>
<feature type="domain" description="U-box" evidence="13">
    <location>
        <begin position="982"/>
        <end position="1056"/>
    </location>
</feature>
<dbReference type="GO" id="GO:0005737">
    <property type="term" value="C:cytoplasm"/>
    <property type="evidence" value="ECO:0007669"/>
    <property type="project" value="UniProtKB-SubCell"/>
</dbReference>
<dbReference type="PANTHER" id="PTHR13931">
    <property type="entry name" value="UBIQUITINATION FACTOR E4"/>
    <property type="match status" value="1"/>
</dbReference>
<keyword evidence="6" id="KW-0963">Cytoplasm</keyword>
<evidence type="ECO:0000256" key="12">
    <source>
        <dbReference type="SAM" id="MobiDB-lite"/>
    </source>
</evidence>
<dbReference type="GO" id="GO:0005634">
    <property type="term" value="C:nucleus"/>
    <property type="evidence" value="ECO:0007669"/>
    <property type="project" value="UniProtKB-SubCell"/>
</dbReference>
<evidence type="ECO:0000256" key="7">
    <source>
        <dbReference type="ARBA" id="ARBA00022679"/>
    </source>
</evidence>
<evidence type="ECO:0000256" key="1">
    <source>
        <dbReference type="ARBA" id="ARBA00000900"/>
    </source>
</evidence>
<organism evidence="14 15">
    <name type="scientific">Patellaria atrata CBS 101060</name>
    <dbReference type="NCBI Taxonomy" id="1346257"/>
    <lineage>
        <taxon>Eukaryota</taxon>
        <taxon>Fungi</taxon>
        <taxon>Dikarya</taxon>
        <taxon>Ascomycota</taxon>
        <taxon>Pezizomycotina</taxon>
        <taxon>Dothideomycetes</taxon>
        <taxon>Dothideomycetes incertae sedis</taxon>
        <taxon>Patellariales</taxon>
        <taxon>Patellariaceae</taxon>
        <taxon>Patellaria</taxon>
    </lineage>
</organism>
<comment type="catalytic activity">
    <reaction evidence="1">
        <text>S-ubiquitinyl-[E2 ubiquitin-conjugating enzyme]-L-cysteine + [acceptor protein]-L-lysine = [E2 ubiquitin-conjugating enzyme]-L-cysteine + N(6)-ubiquitinyl-[acceptor protein]-L-lysine.</text>
        <dbReference type="EC" id="2.3.2.27"/>
    </reaction>
</comment>
<feature type="region of interest" description="Disordered" evidence="12">
    <location>
        <begin position="1"/>
        <end position="113"/>
    </location>
</feature>
<gene>
    <name evidence="14" type="ORF">M501DRAFT_1009878</name>
</gene>
<dbReference type="InterPro" id="IPR013083">
    <property type="entry name" value="Znf_RING/FYVE/PHD"/>
</dbReference>
<protein>
    <submittedName>
        <fullName evidence="14">Ubiquitin fusion degradation protein UfdB</fullName>
    </submittedName>
</protein>
<comment type="subcellular location">
    <subcellularLocation>
        <location evidence="3">Cytoplasm</location>
    </subcellularLocation>
    <subcellularLocation>
        <location evidence="2">Nucleus</location>
    </subcellularLocation>
</comment>
<keyword evidence="9" id="KW-0413">Isomerase</keyword>
<evidence type="ECO:0000256" key="11">
    <source>
        <dbReference type="SAM" id="Coils"/>
    </source>
</evidence>
<dbReference type="OrthoDB" id="20295at2759"/>
<evidence type="ECO:0000259" key="13">
    <source>
        <dbReference type="PROSITE" id="PS51698"/>
    </source>
</evidence>
<dbReference type="InterPro" id="IPR045132">
    <property type="entry name" value="UBE4"/>
</dbReference>
<dbReference type="Pfam" id="PF04564">
    <property type="entry name" value="U-box"/>
    <property type="match status" value="1"/>
</dbReference>
<dbReference type="InterPro" id="IPR003613">
    <property type="entry name" value="Ubox_domain"/>
</dbReference>
<keyword evidence="9" id="KW-0697">Rotamase</keyword>
<evidence type="ECO:0000256" key="10">
    <source>
        <dbReference type="ARBA" id="ARBA00023242"/>
    </source>
</evidence>
<sequence>MADTISDAEKIRNKRLAKLGGSSSTPTGSEASSAQASPSVTPLPASPAVDNSSSVPKSATGSPVTTRSPLEHTEQQIQSAPRITIKPLASVPQKRDSDDEERPRPRKTASKETIEAWEDKTLSSIFRVSLRPEYHHDAHGNSLYFASSVKSDLESEEAPIRLSTQILDQVIIEVGSNIQGVETLDYLLACWKRVSKLFRSLRSGDTSDPKYNILREVRRVTMSYCIFAVTMPDMFGNETPAENPMTKHLLCDPESDSGICHDFLSEAVSRFDEDESIKDALVSAMEDLSKQLGKKSMNDDYKEHMLALRNFIRYPVLVNALAQSPRFLPSDVVAHRVELDTFLGPFFRLSPMQGEVAMTYFSSPKTRDKAYIANAQKALRMTLQTHQDELFDIANSFVRSKGSRDKILDWFALAVNENHKRRAMQVDRRAVSTDGFMVNITVALDRLCEPFMDATFSKIDRIDADYLRRNPRITIQDETKINADQNTSDRFYAQKVGGSSNFISEVFFLTVAAHHYGTEAANTRLTQLQREVKNLEKQIEKMETERHNYAHNPRSLSIFENAVKKYKDHAERAQCSVLAIQGVLLDELTQARSMQFMRYVIVWLLRLVSRGATWPNPKIQLPLPAEQPEVFKCLPEYFLEDIVDNFKFITRNMPSILTSTQCEELVMICIVFLRSSTYIKNPYLKSGLVTILFHGVWPIYGRSKGVLGDVLFGNPFANKHLLHALMNFYIEAENTGTHTQFFDKFNIRYEIFQVIKCIWPNTVYRENLAMEAKENQEFFIRFVNLLLNDVTFVLDESFTAFASIHDLSKELANQNNDMDTTVRQEKEEALAAAKSKAKGYMQLTNETVATLKLFTEALADSFTMPEIVQRLADMLDYNLEALVGPKQASLKVENPQEFGWNPKLMLTEIIDVYINLREKPNFHLAVARDGRSYKASNFEKATSILKKHALKSPEEIDQWQRLAAVIQAAKEAEDQEEEDVEDAPDEFLDPLMATFMVDPVILPTSKQVVDRSTIRSHLLSDPTDPFNRVPMTIDQVISATELKERIEKFRAEKRGARMKRAAAAQVEAQGEPMDTS</sequence>
<feature type="compositionally biased region" description="Basic and acidic residues" evidence="12">
    <location>
        <begin position="93"/>
        <end position="113"/>
    </location>
</feature>
<evidence type="ECO:0000313" key="14">
    <source>
        <dbReference type="EMBL" id="KAF2840616.1"/>
    </source>
</evidence>
<reference evidence="14" key="1">
    <citation type="journal article" date="2020" name="Stud. Mycol.">
        <title>101 Dothideomycetes genomes: a test case for predicting lifestyles and emergence of pathogens.</title>
        <authorList>
            <person name="Haridas S."/>
            <person name="Albert R."/>
            <person name="Binder M."/>
            <person name="Bloem J."/>
            <person name="Labutti K."/>
            <person name="Salamov A."/>
            <person name="Andreopoulos B."/>
            <person name="Baker S."/>
            <person name="Barry K."/>
            <person name="Bills G."/>
            <person name="Bluhm B."/>
            <person name="Cannon C."/>
            <person name="Castanera R."/>
            <person name="Culley D."/>
            <person name="Daum C."/>
            <person name="Ezra D."/>
            <person name="Gonzalez J."/>
            <person name="Henrissat B."/>
            <person name="Kuo A."/>
            <person name="Liang C."/>
            <person name="Lipzen A."/>
            <person name="Lutzoni F."/>
            <person name="Magnuson J."/>
            <person name="Mondo S."/>
            <person name="Nolan M."/>
            <person name="Ohm R."/>
            <person name="Pangilinan J."/>
            <person name="Park H.-J."/>
            <person name="Ramirez L."/>
            <person name="Alfaro M."/>
            <person name="Sun H."/>
            <person name="Tritt A."/>
            <person name="Yoshinaga Y."/>
            <person name="Zwiers L.-H."/>
            <person name="Turgeon B."/>
            <person name="Goodwin S."/>
            <person name="Spatafora J."/>
            <person name="Crous P."/>
            <person name="Grigoriev I."/>
        </authorList>
    </citation>
    <scope>NUCLEOTIDE SEQUENCE</scope>
    <source>
        <strain evidence="14">CBS 101060</strain>
    </source>
</reference>
<dbReference type="GO" id="GO:0000209">
    <property type="term" value="P:protein polyubiquitination"/>
    <property type="evidence" value="ECO:0007669"/>
    <property type="project" value="TreeGrafter"/>
</dbReference>
<keyword evidence="8" id="KW-0833">Ubl conjugation pathway</keyword>
<keyword evidence="15" id="KW-1185">Reference proteome</keyword>
<evidence type="ECO:0000256" key="9">
    <source>
        <dbReference type="ARBA" id="ARBA00023110"/>
    </source>
</evidence>
<feature type="coiled-coil region" evidence="11">
    <location>
        <begin position="518"/>
        <end position="552"/>
    </location>
</feature>
<accession>A0A9P4SDA5</accession>
<dbReference type="EMBL" id="MU006092">
    <property type="protein sequence ID" value="KAF2840616.1"/>
    <property type="molecule type" value="Genomic_DNA"/>
</dbReference>
<dbReference type="GO" id="GO:0003755">
    <property type="term" value="F:peptidyl-prolyl cis-trans isomerase activity"/>
    <property type="evidence" value="ECO:0007669"/>
    <property type="project" value="UniProtKB-KW"/>
</dbReference>
<keyword evidence="7" id="KW-0808">Transferase</keyword>
<dbReference type="PROSITE" id="PS51698">
    <property type="entry name" value="U_BOX"/>
    <property type="match status" value="1"/>
</dbReference>
<dbReference type="GO" id="GO:0006511">
    <property type="term" value="P:ubiquitin-dependent protein catabolic process"/>
    <property type="evidence" value="ECO:0007669"/>
    <property type="project" value="InterPro"/>
</dbReference>
<dbReference type="FunFam" id="3.30.40.10:FF:000055">
    <property type="entry name" value="Ubiquitin conjugation factor e4 a"/>
    <property type="match status" value="1"/>
</dbReference>
<evidence type="ECO:0000256" key="5">
    <source>
        <dbReference type="ARBA" id="ARBA00007434"/>
    </source>
</evidence>
<evidence type="ECO:0000256" key="4">
    <source>
        <dbReference type="ARBA" id="ARBA00004906"/>
    </source>
</evidence>
<keyword evidence="11" id="KW-0175">Coiled coil</keyword>
<dbReference type="AlphaFoldDB" id="A0A9P4SDA5"/>
<evidence type="ECO:0000256" key="6">
    <source>
        <dbReference type="ARBA" id="ARBA00022490"/>
    </source>
</evidence>
<dbReference type="Proteomes" id="UP000799429">
    <property type="component" value="Unassembled WGS sequence"/>
</dbReference>
<dbReference type="SMART" id="SM00504">
    <property type="entry name" value="Ubox"/>
    <property type="match status" value="1"/>
</dbReference>
<dbReference type="GO" id="GO:0036503">
    <property type="term" value="P:ERAD pathway"/>
    <property type="evidence" value="ECO:0007669"/>
    <property type="project" value="InterPro"/>
</dbReference>
<dbReference type="Gene3D" id="3.30.40.10">
    <property type="entry name" value="Zinc/RING finger domain, C3HC4 (zinc finger)"/>
    <property type="match status" value="1"/>
</dbReference>
<evidence type="ECO:0000256" key="8">
    <source>
        <dbReference type="ARBA" id="ARBA00022786"/>
    </source>
</evidence>
<dbReference type="Pfam" id="PF10408">
    <property type="entry name" value="Ufd2P_core"/>
    <property type="match status" value="1"/>
</dbReference>
<dbReference type="GO" id="GO:0034450">
    <property type="term" value="F:ubiquitin-ubiquitin ligase activity"/>
    <property type="evidence" value="ECO:0007669"/>
    <property type="project" value="InterPro"/>
</dbReference>
<evidence type="ECO:0000313" key="15">
    <source>
        <dbReference type="Proteomes" id="UP000799429"/>
    </source>
</evidence>